<dbReference type="Gene3D" id="3.40.390.10">
    <property type="entry name" value="Collagenase (Catalytic Domain)"/>
    <property type="match status" value="1"/>
</dbReference>
<feature type="region of interest" description="Disordered" evidence="5">
    <location>
        <begin position="395"/>
        <end position="440"/>
    </location>
</feature>
<keyword evidence="3 7" id="KW-0378">Hydrolase</keyword>
<proteinExistence type="predicted"/>
<evidence type="ECO:0000313" key="8">
    <source>
        <dbReference type="Proteomes" id="UP001201463"/>
    </source>
</evidence>
<evidence type="ECO:0000256" key="1">
    <source>
        <dbReference type="ARBA" id="ARBA00022670"/>
    </source>
</evidence>
<keyword evidence="2" id="KW-0479">Metal-binding</keyword>
<accession>A0ABS8XQ58</accession>
<dbReference type="RefSeq" id="WP_233395533.1">
    <property type="nucleotide sequence ID" value="NZ_JAJTWT010000029.1"/>
</dbReference>
<keyword evidence="8" id="KW-1185">Reference proteome</keyword>
<evidence type="ECO:0000256" key="2">
    <source>
        <dbReference type="ARBA" id="ARBA00022723"/>
    </source>
</evidence>
<evidence type="ECO:0000259" key="6">
    <source>
        <dbReference type="Pfam" id="PF00413"/>
    </source>
</evidence>
<name>A0ABS8XQ58_9BURK</name>
<keyword evidence="4" id="KW-0862">Zinc</keyword>
<feature type="domain" description="Peptidase M10 metallopeptidase" evidence="6">
    <location>
        <begin position="323"/>
        <end position="370"/>
    </location>
</feature>
<organism evidence="7 8">
    <name type="scientific">Pelomonas caseinilytica</name>
    <dbReference type="NCBI Taxonomy" id="2906763"/>
    <lineage>
        <taxon>Bacteria</taxon>
        <taxon>Pseudomonadati</taxon>
        <taxon>Pseudomonadota</taxon>
        <taxon>Betaproteobacteria</taxon>
        <taxon>Burkholderiales</taxon>
        <taxon>Sphaerotilaceae</taxon>
        <taxon>Roseateles</taxon>
    </lineage>
</organism>
<evidence type="ECO:0000256" key="3">
    <source>
        <dbReference type="ARBA" id="ARBA00022801"/>
    </source>
</evidence>
<dbReference type="SUPFAM" id="SSF55486">
    <property type="entry name" value="Metalloproteases ('zincins'), catalytic domain"/>
    <property type="match status" value="1"/>
</dbReference>
<dbReference type="Proteomes" id="UP001201463">
    <property type="component" value="Unassembled WGS sequence"/>
</dbReference>
<dbReference type="EC" id="3.4.24.-" evidence="7"/>
<keyword evidence="1" id="KW-0645">Protease</keyword>
<comment type="caution">
    <text evidence="7">The sequence shown here is derived from an EMBL/GenBank/DDBJ whole genome shotgun (WGS) entry which is preliminary data.</text>
</comment>
<dbReference type="InterPro" id="IPR024079">
    <property type="entry name" value="MetalloPept_cat_dom_sf"/>
</dbReference>
<feature type="compositionally biased region" description="Polar residues" evidence="5">
    <location>
        <begin position="396"/>
        <end position="411"/>
    </location>
</feature>
<evidence type="ECO:0000256" key="4">
    <source>
        <dbReference type="ARBA" id="ARBA00022833"/>
    </source>
</evidence>
<dbReference type="EMBL" id="JAJTWT010000029">
    <property type="protein sequence ID" value="MCE4540794.1"/>
    <property type="molecule type" value="Genomic_DNA"/>
</dbReference>
<evidence type="ECO:0000256" key="5">
    <source>
        <dbReference type="SAM" id="MobiDB-lite"/>
    </source>
</evidence>
<reference evidence="7 8" key="1">
    <citation type="submission" date="2021-12" db="EMBL/GenBank/DDBJ databases">
        <title>Genome seq of p7.</title>
        <authorList>
            <person name="Seo T."/>
        </authorList>
    </citation>
    <scope>NUCLEOTIDE SEQUENCE [LARGE SCALE GENOMIC DNA]</scope>
    <source>
        <strain evidence="7 8">P7</strain>
    </source>
</reference>
<sequence>MIPKIYIGGTGSTNPYKNINDILSHLGIKSEAYISHHTHFHVYFTPPDAKSFGKALSTEDTTADGMLPPNSEATNLNASKIQSLIDEIGALMDALPQNYSASDSVYRTIPAGGAGVVTPSRIQTWDMDCQEVGAGAVYTDSAYNNIPAAWLVLDSLGYKRDAKTGSFPDSVVSAAILGTTVVTAPKHGRLMEQGQAGIGLSFQFSADSSYQGMDQFALRVDARDKTGKAVSYLLNYKVAVVEGITNEQLPSACERWMKQSRKSASISFPAITELGPLPDARLAETYGLGIDARIVLNDSSAINWHLDPTPLDNTDDFLPTADKTIWRAKAGGAADGKMDLLSVLLHEYGHVLGLDHAGDSSDFMAATLQPGERRLPTQAELAWMAQRIVELKVASGSESGGNDPSNPTAPTQPGLPVGGRTVSSSRAARRSTGDGSAAPQFATGVNVSLLNGSFGQSGTPNGAGWTTQGDVSFTSDGATLGESGGRQARLLQGFAVGANDRLLSFTLAGPGLQANAGGPGDAFEVALLDADTGLPLAGHVDLDGSDALLNRQTARNGQAAVERLASSVRKQINADGSVTYLVMLAPELTGKSVLLSFDLLGFAAADSHVVVRDVHTLADTTPNQAPTAADGQASDVEDAALVLSWTSFAIIDPDSRPDLLQVEITALPVDGELQRQQADGSWAAVAVGERFSEADLAARGLRFVPAANASGGAGYFATGEGNRHEHYARIGFKAFDGELYSPAASLVIDIAAVADAPTLTITGGGTVTGLEDAALALHAIVTGLVDNDGSETLVLTLTGLPDGFTLTDGAHSFTPSAPQRVVNLAGWQLDALQLTPPRDFNGSVALQLQATAIEGATGEYATTSQLLIAQFVAVADAPTLTLSARDIAVSRELLATSWETPANDPATAENPLKSSTAVAGPTLEGWTVLPAVSGKQAAFEILAANDRTVNYGGNALRAQSMPGNGSQWLTLRNGRATLAYQTLGIERTVDTIDGAVYTLGFDYAGGPGFAVANTAIGIYVDGVKVGGYAGTSPTTALNWESLSFTFTGNGQMRRVAIVLEGGDAIAGGAVPQRSANIDDIHLVETLPVGTALLYGLADTAIALPKVAAEPTDSFGSEALALTLGGLPTGAVLSDGVHTAAGGTSVELAGWDLTHLSATPPTGFTGDMSLTVRAASVETGNGASSSVSQAFVVRVLPGTPVATPAGINPFVVTTAAAQATQSQAGSQSVAPPSAAALDLLASARGQMGSAAEPAPLPKTAAEIAQAETDRARSLSDAWLKDLEERAKAQWQQLVGGK</sequence>
<dbReference type="InterPro" id="IPR001818">
    <property type="entry name" value="Pept_M10_metallopeptidase"/>
</dbReference>
<dbReference type="Pfam" id="PF00413">
    <property type="entry name" value="Peptidase_M10"/>
    <property type="match status" value="1"/>
</dbReference>
<gene>
    <name evidence="7" type="ORF">LXT12_26550</name>
</gene>
<feature type="region of interest" description="Disordered" evidence="5">
    <location>
        <begin position="1245"/>
        <end position="1272"/>
    </location>
</feature>
<protein>
    <submittedName>
        <fullName evidence="7">Matrixin family metalloprotease</fullName>
        <ecNumber evidence="7">3.4.24.-</ecNumber>
    </submittedName>
</protein>
<keyword evidence="7" id="KW-0482">Metalloprotease</keyword>
<evidence type="ECO:0000313" key="7">
    <source>
        <dbReference type="EMBL" id="MCE4540794.1"/>
    </source>
</evidence>
<dbReference type="GO" id="GO:0008237">
    <property type="term" value="F:metallopeptidase activity"/>
    <property type="evidence" value="ECO:0007669"/>
    <property type="project" value="UniProtKB-KW"/>
</dbReference>